<feature type="binding site" evidence="6">
    <location>
        <position position="710"/>
    </location>
    <ligand>
        <name>Zn(2+)</name>
        <dbReference type="ChEBI" id="CHEBI:29105"/>
    </ligand>
</feature>
<dbReference type="GO" id="GO:0008270">
    <property type="term" value="F:zinc ion binding"/>
    <property type="evidence" value="ECO:0007669"/>
    <property type="project" value="UniProtKB-UniRule"/>
</dbReference>
<evidence type="ECO:0000256" key="5">
    <source>
        <dbReference type="ARBA" id="ARBA00023136"/>
    </source>
</evidence>
<sequence>MAQVSGIRGAPSVNDTSVSEALVRTTSDESTNFRDLEHQIEHASHYLPSQGPITVFVHHNTLHAFEEDTFDVAVRKGATTYGCHPYPPEESFRRELARGRITPDDLASVLIDDLGDQADQLIGFMGTRYHLRLAMLEHPLRLGTDAELHWLIVESDALRRFRSETSPDVRLQLVDHTRHWVMREYLTQSPQSADESRQLVDSLIAKFGASKSENWSTERWEAFTLTLLWRICRNGVQSAKQPVSPPPPLRHRDLLLQASGQDTDLLAHEVLIRFCGAFLDQGFGAWPLPNRDDGFYRAFLDLYGDSRPVLEWLAPLPEELRRIERAGLSPLGSIAESLDLLGVPESDREEYITQTLIALRGWAGMLRQMETNAEWTVRPAPAGTLTEFLAVRLILERLALRWAGREVLQKDVDLREMRGELTPLLPPPQRSSADQRAYLVFQLAQLRGWSPAELTRLSKTEWARLVAEIESFGSFDRRRIYHLAYERRYYHQVFNALITHPNSTVGSVTGVEAAARPAFQTVHCLDDREESLRRHLEEVDPDCETFGVAGFYGVAMYYRGVAEAHYRPLCPVNIKPTHYVREVPLRSLGDASRFQELVRRWIGRTSHRLHIGSRSFVGGFLTGLLGSLATVPLVMRVLLPRRTARLRRFLSRIMTPPLTQLTLEQCKQVDDPGNGRLGYSLGERTAIVDGLLRGCGMTAGFAPLVIVAGHGSSSLNNPQAAAYDCGACGGARGGPNARAFAEMANDPRVRQGLAQTGLVIPDDVHFVGAYHNTCSDGFDWFDLDRLPSSHEENLKRATNALEEARRRDAHERCRRFQSAPLTLTVDEALRHVEGRAEDLSQTRAECGHATNAFTFVGRRSRTRGLFMDRRAFLTSYDASQDDAQGTILRGLMRAVVPVCGGISLEYYFSRVDPTGYGCGTKLPHNVTALLGVMDGAASDLRPGLPWQMVELHEPMRMLFIVETTPEILAALIAADPNVERLVRNGWVHMATLDYDSPTIRVYRDGRFQCYDGPIESLPTSPSSSAWYRGWRDYLGFASILPSSAPKARNDQEPRS</sequence>
<dbReference type="EMBL" id="CP019082">
    <property type="protein sequence ID" value="APW63116.1"/>
    <property type="molecule type" value="Genomic_DNA"/>
</dbReference>
<comment type="subunit">
    <text evidence="6">Forms a complex with DabB.</text>
</comment>
<protein>
    <recommendedName>
        <fullName evidence="6">Probable inorganic carbon transporter subunit DabA</fullName>
    </recommendedName>
</protein>
<evidence type="ECO:0000313" key="8">
    <source>
        <dbReference type="EMBL" id="APW63116.1"/>
    </source>
</evidence>
<evidence type="ECO:0000256" key="3">
    <source>
        <dbReference type="ARBA" id="ARBA00022723"/>
    </source>
</evidence>
<evidence type="ECO:0000313" key="9">
    <source>
        <dbReference type="Proteomes" id="UP000186309"/>
    </source>
</evidence>
<feature type="compositionally biased region" description="Polar residues" evidence="7">
    <location>
        <begin position="13"/>
        <end position="30"/>
    </location>
</feature>
<evidence type="ECO:0000256" key="4">
    <source>
        <dbReference type="ARBA" id="ARBA00022833"/>
    </source>
</evidence>
<dbReference type="AlphaFoldDB" id="A0A1U7CW37"/>
<dbReference type="Proteomes" id="UP000186309">
    <property type="component" value="Chromosome"/>
</dbReference>
<accession>A0A1U7CW37</accession>
<keyword evidence="9" id="KW-1185">Reference proteome</keyword>
<feature type="binding site" evidence="6">
    <location>
        <position position="526"/>
    </location>
    <ligand>
        <name>Zn(2+)</name>
        <dbReference type="ChEBI" id="CHEBI:29105"/>
    </ligand>
</feature>
<dbReference type="Pfam" id="PF10070">
    <property type="entry name" value="DabA"/>
    <property type="match status" value="1"/>
</dbReference>
<feature type="binding site" evidence="6">
    <location>
        <position position="725"/>
    </location>
    <ligand>
        <name>Zn(2+)</name>
        <dbReference type="ChEBI" id="CHEBI:29105"/>
    </ligand>
</feature>
<dbReference type="PANTHER" id="PTHR38344:SF1">
    <property type="entry name" value="INORGANIC CARBON TRANSPORTER SUBUNIT DABA-RELATED"/>
    <property type="match status" value="1"/>
</dbReference>
<feature type="binding site" evidence="6">
    <location>
        <position position="524"/>
    </location>
    <ligand>
        <name>Zn(2+)</name>
        <dbReference type="ChEBI" id="CHEBI:29105"/>
    </ligand>
</feature>
<name>A0A1U7CW37_9BACT</name>
<keyword evidence="5 6" id="KW-0472">Membrane</keyword>
<keyword evidence="4 6" id="KW-0862">Zinc</keyword>
<comment type="cofactor">
    <cofactor evidence="6">
        <name>Zn(2+)</name>
        <dbReference type="ChEBI" id="CHEBI:29105"/>
    </cofactor>
</comment>
<keyword evidence="2 6" id="KW-1003">Cell membrane</keyword>
<comment type="function">
    <text evidence="6">Part of an energy-coupled inorganic carbon pump.</text>
</comment>
<evidence type="ECO:0000256" key="1">
    <source>
        <dbReference type="ARBA" id="ARBA00022448"/>
    </source>
</evidence>
<evidence type="ECO:0000256" key="6">
    <source>
        <dbReference type="HAMAP-Rule" id="MF_01871"/>
    </source>
</evidence>
<dbReference type="PANTHER" id="PTHR38344">
    <property type="entry name" value="UPF0753 PROTEIN AQ_863"/>
    <property type="match status" value="1"/>
</dbReference>
<comment type="subcellular location">
    <subcellularLocation>
        <location evidence="6">Cell membrane</location>
        <topology evidence="6">Peripheral membrane protein</topology>
    </subcellularLocation>
</comment>
<dbReference type="InterPro" id="IPR018752">
    <property type="entry name" value="DabA"/>
</dbReference>
<keyword evidence="1 6" id="KW-0813">Transport</keyword>
<dbReference type="HAMAP" id="MF_01871">
    <property type="entry name" value="DabA"/>
    <property type="match status" value="1"/>
</dbReference>
<keyword evidence="3 6" id="KW-0479">Metal-binding</keyword>
<evidence type="ECO:0000256" key="7">
    <source>
        <dbReference type="SAM" id="MobiDB-lite"/>
    </source>
</evidence>
<evidence type="ECO:0000256" key="2">
    <source>
        <dbReference type="ARBA" id="ARBA00022475"/>
    </source>
</evidence>
<comment type="similarity">
    <text evidence="6">Belongs to the inorganic carbon transporter (TC 9.A.2) DabA family.</text>
</comment>
<gene>
    <name evidence="6" type="primary">dabA</name>
    <name evidence="8" type="ORF">BSF38_04677</name>
</gene>
<dbReference type="STRING" id="1387353.BSF38_04677"/>
<dbReference type="OrthoDB" id="9805101at2"/>
<dbReference type="KEGG" id="pbor:BSF38_04677"/>
<reference evidence="9" key="1">
    <citation type="submission" date="2016-12" db="EMBL/GenBank/DDBJ databases">
        <title>Comparative genomics of four Isosphaeraceae planctomycetes: a common pool of plasmids and glycoside hydrolase genes.</title>
        <authorList>
            <person name="Ivanova A."/>
        </authorList>
    </citation>
    <scope>NUCLEOTIDE SEQUENCE [LARGE SCALE GENOMIC DNA]</scope>
    <source>
        <strain evidence="9">PX4</strain>
    </source>
</reference>
<proteinExistence type="inferred from homology"/>
<organism evidence="8 9">
    <name type="scientific">Paludisphaera borealis</name>
    <dbReference type="NCBI Taxonomy" id="1387353"/>
    <lineage>
        <taxon>Bacteria</taxon>
        <taxon>Pseudomonadati</taxon>
        <taxon>Planctomycetota</taxon>
        <taxon>Planctomycetia</taxon>
        <taxon>Isosphaerales</taxon>
        <taxon>Isosphaeraceae</taxon>
        <taxon>Paludisphaera</taxon>
    </lineage>
</organism>
<feature type="region of interest" description="Disordered" evidence="7">
    <location>
        <begin position="1"/>
        <end position="30"/>
    </location>
</feature>
<dbReference type="GO" id="GO:0005886">
    <property type="term" value="C:plasma membrane"/>
    <property type="evidence" value="ECO:0007669"/>
    <property type="project" value="UniProtKB-SubCell"/>
</dbReference>